<keyword evidence="3" id="KW-1185">Reference proteome</keyword>
<dbReference type="SUPFAM" id="SSF52540">
    <property type="entry name" value="P-loop containing nucleoside triphosphate hydrolases"/>
    <property type="match status" value="1"/>
</dbReference>
<accession>A0A2A2TN90</accession>
<dbReference type="Proteomes" id="UP000218238">
    <property type="component" value="Unassembled WGS sequence"/>
</dbReference>
<dbReference type="AlphaFoldDB" id="A0A2A2TN90"/>
<reference evidence="2 3" key="1">
    <citation type="submission" date="2017-08" db="EMBL/GenBank/DDBJ databases">
        <title>Draft genome sequence of filamentous cyanobacterium Calothrix elsteri CCALA 953.</title>
        <authorList>
            <person name="Gagunashvili A.N."/>
            <person name="Elster J."/>
            <person name="Andresson O.S."/>
        </authorList>
    </citation>
    <scope>NUCLEOTIDE SEQUENCE [LARGE SCALE GENOMIC DNA]</scope>
    <source>
        <strain evidence="2 3">CCALA 953</strain>
    </source>
</reference>
<dbReference type="InterPro" id="IPR036390">
    <property type="entry name" value="WH_DNA-bd_sf"/>
</dbReference>
<gene>
    <name evidence="2" type="ORF">CK510_04745</name>
</gene>
<dbReference type="InterPro" id="IPR036388">
    <property type="entry name" value="WH-like_DNA-bd_sf"/>
</dbReference>
<protein>
    <recommendedName>
        <fullName evidence="1">Fido domain-containing protein</fullName>
    </recommendedName>
</protein>
<evidence type="ECO:0000259" key="1">
    <source>
        <dbReference type="PROSITE" id="PS51459"/>
    </source>
</evidence>
<proteinExistence type="predicted"/>
<dbReference type="SUPFAM" id="SSF46785">
    <property type="entry name" value="Winged helix' DNA-binding domain"/>
    <property type="match status" value="1"/>
</dbReference>
<dbReference type="InterPro" id="IPR003812">
    <property type="entry name" value="Fido"/>
</dbReference>
<evidence type="ECO:0000313" key="2">
    <source>
        <dbReference type="EMBL" id="PAX59902.1"/>
    </source>
</evidence>
<dbReference type="InterPro" id="IPR027417">
    <property type="entry name" value="P-loop_NTPase"/>
</dbReference>
<sequence length="515" mass="60536">MSAETLEKIFVKRHDLADDLVDAIRESATSENKHFRLLVGMRGIGKTHLVSLVYHRISQMEDLRDKLVIAWLREEEWGIDSFLSLLQRIFRVIKEEYPDEYNQTLNLEVESLYELSPENAEFKAASLLKEFIGKRTLLIIAENLDILFQGLDDIGQKQLRAYIQNYSFISILATSQSLFDGIKRQDDPFYGFFYPYFLETLQINEAVDLLTQIVELEGDSELKSFIRTVAGYSRIRVIHHLAGGNPRIYVIFSQFITRKSLDELVEPFMQMLDDLTPYYQTKMQYLSPQQRKIIEFLVERRHPVIMTEIAKRCFISEQITSGQLKELCSKGYVCLEKIGSESFYELREPLMRFCLEVKKQREESIRLFVDFLRCWYTKEELQQRLGMKSETITNGFTTNDAQAGLSMGLARDLTSNYSDTREDFNYRIKALPEDAVMEHEYIMKALEEMDMEEEDNPRFVAYRKEFDGFWEKEDYTDALKYAKKLVENRGDSQDWVLQGHCLNREHPTFYLASKD</sequence>
<name>A0A2A2TN90_9CYAN</name>
<evidence type="ECO:0000313" key="3">
    <source>
        <dbReference type="Proteomes" id="UP000218238"/>
    </source>
</evidence>
<feature type="domain" description="Fido" evidence="1">
    <location>
        <begin position="166"/>
        <end position="299"/>
    </location>
</feature>
<dbReference type="Gene3D" id="3.40.50.300">
    <property type="entry name" value="P-loop containing nucleotide triphosphate hydrolases"/>
    <property type="match status" value="1"/>
</dbReference>
<organism evidence="2 3">
    <name type="scientific">Brunnivagina elsteri CCALA 953</name>
    <dbReference type="NCBI Taxonomy" id="987040"/>
    <lineage>
        <taxon>Bacteria</taxon>
        <taxon>Bacillati</taxon>
        <taxon>Cyanobacteriota</taxon>
        <taxon>Cyanophyceae</taxon>
        <taxon>Nostocales</taxon>
        <taxon>Calotrichaceae</taxon>
        <taxon>Brunnivagina</taxon>
    </lineage>
</organism>
<dbReference type="PROSITE" id="PS51459">
    <property type="entry name" value="FIDO"/>
    <property type="match status" value="1"/>
</dbReference>
<dbReference type="EMBL" id="NTFS01000031">
    <property type="protein sequence ID" value="PAX59902.1"/>
    <property type="molecule type" value="Genomic_DNA"/>
</dbReference>
<dbReference type="Gene3D" id="1.10.10.10">
    <property type="entry name" value="Winged helix-like DNA-binding domain superfamily/Winged helix DNA-binding domain"/>
    <property type="match status" value="1"/>
</dbReference>
<comment type="caution">
    <text evidence="2">The sequence shown here is derived from an EMBL/GenBank/DDBJ whole genome shotgun (WGS) entry which is preliminary data.</text>
</comment>